<reference evidence="1" key="3">
    <citation type="submission" date="2025-09" db="UniProtKB">
        <authorList>
            <consortium name="Ensembl"/>
        </authorList>
    </citation>
    <scope>IDENTIFICATION</scope>
</reference>
<dbReference type="OrthoDB" id="9042669at2759"/>
<dbReference type="InterPro" id="IPR055322">
    <property type="entry name" value="C3orf49-like"/>
</dbReference>
<evidence type="ECO:0000313" key="1">
    <source>
        <dbReference type="Ensembl" id="ENSPMRP00000020527.1"/>
    </source>
</evidence>
<sequence length="297" mass="34437">MRRNPRCFPGPLRSCMRRPPSEKMHEAQGKAIQVKGKERKRWQRVMPIHLVREEARRMPQGQLSDSSETLEFHVGKKKSLMKQFRATMRKLFPFYQRARKKAKLHGEDGSPKPVVSKTTSVPPKYHAFPRAIRALPSPKVFPTLKRKKLLRNASIQLDVNIVEEHAQSMHGTNTVVQARRMMRRISVVSLPPGIRKVSYLAKKKNFSVFKKKKKSMPPVWYHSDITLGKLQMQVDNLLDNISEKSIQLLALRSAELQQCESLGDRILQSSKQFQRVSLRTTKKHKWKNTCFPCKCCC</sequence>
<dbReference type="Proteomes" id="UP000472272">
    <property type="component" value="Chromosome 2"/>
</dbReference>
<protein>
    <submittedName>
        <fullName evidence="1">Chromosome 3 open reading frame 49</fullName>
    </submittedName>
</protein>
<evidence type="ECO:0000313" key="2">
    <source>
        <dbReference type="Proteomes" id="UP000472272"/>
    </source>
</evidence>
<accession>A0A670JBG9</accession>
<name>A0A670JBG9_PODMU</name>
<proteinExistence type="predicted"/>
<reference evidence="1" key="2">
    <citation type="submission" date="2025-08" db="UniProtKB">
        <authorList>
            <consortium name="Ensembl"/>
        </authorList>
    </citation>
    <scope>IDENTIFICATION</scope>
</reference>
<dbReference type="PANTHER" id="PTHR36473">
    <property type="entry name" value="CHROMOSOME 3 OPEN READING FRAME 49"/>
    <property type="match status" value="1"/>
</dbReference>
<dbReference type="Ensembl" id="ENSPMRT00000021807.1">
    <property type="protein sequence ID" value="ENSPMRP00000020527.1"/>
    <property type="gene ID" value="ENSPMRG00000013360.1"/>
</dbReference>
<keyword evidence="2" id="KW-1185">Reference proteome</keyword>
<dbReference type="PANTHER" id="PTHR36473:SF1">
    <property type="entry name" value="GENE 11100-RELATED"/>
    <property type="match status" value="1"/>
</dbReference>
<dbReference type="OMA" id="LFTKPRM"/>
<organism evidence="1 2">
    <name type="scientific">Podarcis muralis</name>
    <name type="common">Wall lizard</name>
    <name type="synonym">Lacerta muralis</name>
    <dbReference type="NCBI Taxonomy" id="64176"/>
    <lineage>
        <taxon>Eukaryota</taxon>
        <taxon>Metazoa</taxon>
        <taxon>Chordata</taxon>
        <taxon>Craniata</taxon>
        <taxon>Vertebrata</taxon>
        <taxon>Euteleostomi</taxon>
        <taxon>Lepidosauria</taxon>
        <taxon>Squamata</taxon>
        <taxon>Bifurcata</taxon>
        <taxon>Unidentata</taxon>
        <taxon>Episquamata</taxon>
        <taxon>Laterata</taxon>
        <taxon>Lacertibaenia</taxon>
        <taxon>Lacertidae</taxon>
        <taxon>Podarcis</taxon>
    </lineage>
</organism>
<reference evidence="1 2" key="1">
    <citation type="journal article" date="2019" name="Proc. Natl. Acad. Sci. U.S.A.">
        <title>Regulatory changes in pterin and carotenoid genes underlie balanced color polymorphisms in the wall lizard.</title>
        <authorList>
            <person name="Andrade P."/>
            <person name="Pinho C."/>
            <person name="Perez I de Lanuza G."/>
            <person name="Afonso S."/>
            <person name="Brejcha J."/>
            <person name="Rubin C.J."/>
            <person name="Wallerman O."/>
            <person name="Pereira P."/>
            <person name="Sabatino S.J."/>
            <person name="Bellati A."/>
            <person name="Pellitteri-Rosa D."/>
            <person name="Bosakova Z."/>
            <person name="Bunikis I."/>
            <person name="Carretero M.A."/>
            <person name="Feiner N."/>
            <person name="Marsik P."/>
            <person name="Pauperio F."/>
            <person name="Salvi D."/>
            <person name="Soler L."/>
            <person name="While G.M."/>
            <person name="Uller T."/>
            <person name="Font E."/>
            <person name="Andersson L."/>
            <person name="Carneiro M."/>
        </authorList>
    </citation>
    <scope>NUCLEOTIDE SEQUENCE</scope>
</reference>
<gene>
    <name evidence="1" type="primary">C3orf49</name>
</gene>
<dbReference type="AlphaFoldDB" id="A0A670JBG9"/>
<dbReference type="GeneTree" id="ENSGT00390000007318"/>